<keyword evidence="7" id="KW-0653">Protein transport</keyword>
<gene>
    <name evidence="12" type="ORF">DAEQUDRAFT_749816</name>
</gene>
<dbReference type="Pfam" id="PF03987">
    <property type="entry name" value="Autophagy_act_C"/>
    <property type="match status" value="1"/>
</dbReference>
<evidence type="ECO:0000256" key="5">
    <source>
        <dbReference type="ARBA" id="ARBA00022490"/>
    </source>
</evidence>
<evidence type="ECO:0000256" key="10">
    <source>
        <dbReference type="ARBA" id="ARBA00033139"/>
    </source>
</evidence>
<organism evidence="12 13">
    <name type="scientific">Daedalea quercina L-15889</name>
    <dbReference type="NCBI Taxonomy" id="1314783"/>
    <lineage>
        <taxon>Eukaryota</taxon>
        <taxon>Fungi</taxon>
        <taxon>Dikarya</taxon>
        <taxon>Basidiomycota</taxon>
        <taxon>Agaricomycotina</taxon>
        <taxon>Agaricomycetes</taxon>
        <taxon>Polyporales</taxon>
        <taxon>Fomitopsis</taxon>
    </lineage>
</organism>
<dbReference type="GO" id="GO:0005829">
    <property type="term" value="C:cytosol"/>
    <property type="evidence" value="ECO:0007669"/>
    <property type="project" value="TreeGrafter"/>
</dbReference>
<evidence type="ECO:0000256" key="3">
    <source>
        <dbReference type="ARBA" id="ARBA00018067"/>
    </source>
</evidence>
<dbReference type="InterPro" id="IPR007135">
    <property type="entry name" value="Atg3/Atg10"/>
</dbReference>
<keyword evidence="6" id="KW-0833">Ubl conjugation pathway</keyword>
<evidence type="ECO:0000313" key="13">
    <source>
        <dbReference type="Proteomes" id="UP000076727"/>
    </source>
</evidence>
<evidence type="ECO:0000256" key="11">
    <source>
        <dbReference type="SAM" id="MobiDB-lite"/>
    </source>
</evidence>
<name>A0A165SD90_9APHY</name>
<dbReference type="OrthoDB" id="1584384at2759"/>
<protein>
    <recommendedName>
        <fullName evidence="3">Autophagy-related protein 3</fullName>
    </recommendedName>
    <alternativeName>
        <fullName evidence="9 10">Autophagy-related E2-like conjugation enzyme ATG3</fullName>
    </alternativeName>
</protein>
<evidence type="ECO:0000256" key="4">
    <source>
        <dbReference type="ARBA" id="ARBA00022448"/>
    </source>
</evidence>
<dbReference type="GO" id="GO:0000407">
    <property type="term" value="C:phagophore assembly site"/>
    <property type="evidence" value="ECO:0007669"/>
    <property type="project" value="TreeGrafter"/>
</dbReference>
<evidence type="ECO:0000256" key="9">
    <source>
        <dbReference type="ARBA" id="ARBA00032144"/>
    </source>
</evidence>
<dbReference type="Proteomes" id="UP000076727">
    <property type="component" value="Unassembled WGS sequence"/>
</dbReference>
<reference evidence="12 13" key="1">
    <citation type="journal article" date="2016" name="Mol. Biol. Evol.">
        <title>Comparative Genomics of Early-Diverging Mushroom-Forming Fungi Provides Insights into the Origins of Lignocellulose Decay Capabilities.</title>
        <authorList>
            <person name="Nagy L.G."/>
            <person name="Riley R."/>
            <person name="Tritt A."/>
            <person name="Adam C."/>
            <person name="Daum C."/>
            <person name="Floudas D."/>
            <person name="Sun H."/>
            <person name="Yadav J.S."/>
            <person name="Pangilinan J."/>
            <person name="Larsson K.H."/>
            <person name="Matsuura K."/>
            <person name="Barry K."/>
            <person name="Labutti K."/>
            <person name="Kuo R."/>
            <person name="Ohm R.A."/>
            <person name="Bhattacharya S.S."/>
            <person name="Shirouzu T."/>
            <person name="Yoshinaga Y."/>
            <person name="Martin F.M."/>
            <person name="Grigoriev I.V."/>
            <person name="Hibbett D.S."/>
        </authorList>
    </citation>
    <scope>NUCLEOTIDE SEQUENCE [LARGE SCALE GENOMIC DNA]</scope>
    <source>
        <strain evidence="12 13">L-15889</strain>
    </source>
</reference>
<dbReference type="EMBL" id="KV429044">
    <property type="protein sequence ID" value="KZT71826.1"/>
    <property type="molecule type" value="Genomic_DNA"/>
</dbReference>
<dbReference type="GO" id="GO:0015031">
    <property type="term" value="P:protein transport"/>
    <property type="evidence" value="ECO:0007669"/>
    <property type="project" value="UniProtKB-KW"/>
</dbReference>
<evidence type="ECO:0000256" key="2">
    <source>
        <dbReference type="ARBA" id="ARBA00007683"/>
    </source>
</evidence>
<feature type="region of interest" description="Disordered" evidence="11">
    <location>
        <begin position="311"/>
        <end position="343"/>
    </location>
</feature>
<evidence type="ECO:0000256" key="8">
    <source>
        <dbReference type="ARBA" id="ARBA00023006"/>
    </source>
</evidence>
<evidence type="ECO:0000256" key="6">
    <source>
        <dbReference type="ARBA" id="ARBA00022786"/>
    </source>
</evidence>
<dbReference type="GO" id="GO:0019776">
    <property type="term" value="F:Atg8-family ligase activity"/>
    <property type="evidence" value="ECO:0007669"/>
    <property type="project" value="TreeGrafter"/>
</dbReference>
<keyword evidence="13" id="KW-1185">Reference proteome</keyword>
<dbReference type="GO" id="GO:0061723">
    <property type="term" value="P:glycophagy"/>
    <property type="evidence" value="ECO:0007669"/>
    <property type="project" value="TreeGrafter"/>
</dbReference>
<evidence type="ECO:0000256" key="7">
    <source>
        <dbReference type="ARBA" id="ARBA00022927"/>
    </source>
</evidence>
<comment type="similarity">
    <text evidence="2">Belongs to the ATG3 family.</text>
</comment>
<dbReference type="GO" id="GO:0000422">
    <property type="term" value="P:autophagy of mitochondrion"/>
    <property type="evidence" value="ECO:0007669"/>
    <property type="project" value="TreeGrafter"/>
</dbReference>
<dbReference type="AlphaFoldDB" id="A0A165SD90"/>
<keyword evidence="5" id="KW-0963">Cytoplasm</keyword>
<evidence type="ECO:0000256" key="1">
    <source>
        <dbReference type="ARBA" id="ARBA00004496"/>
    </source>
</evidence>
<dbReference type="GO" id="GO:0000045">
    <property type="term" value="P:autophagosome assembly"/>
    <property type="evidence" value="ECO:0007669"/>
    <property type="project" value="TreeGrafter"/>
</dbReference>
<keyword evidence="4" id="KW-0813">Transport</keyword>
<evidence type="ECO:0000313" key="12">
    <source>
        <dbReference type="EMBL" id="KZT71826.1"/>
    </source>
</evidence>
<dbReference type="PANTHER" id="PTHR12866:SF2">
    <property type="entry name" value="UBIQUITIN-LIKE-CONJUGATING ENZYME ATG3"/>
    <property type="match status" value="1"/>
</dbReference>
<dbReference type="STRING" id="1314783.A0A165SD90"/>
<dbReference type="PANTHER" id="PTHR12866">
    <property type="entry name" value="UBIQUITIN-LIKE-CONJUGATING ENZYME ATG3"/>
    <property type="match status" value="1"/>
</dbReference>
<proteinExistence type="inferred from homology"/>
<dbReference type="GO" id="GO:0044804">
    <property type="term" value="P:nucleophagy"/>
    <property type="evidence" value="ECO:0007669"/>
    <property type="project" value="TreeGrafter"/>
</dbReference>
<accession>A0A165SD90</accession>
<comment type="subcellular location">
    <subcellularLocation>
        <location evidence="1">Cytoplasm</location>
    </subcellularLocation>
</comment>
<keyword evidence="8" id="KW-0072">Autophagy</keyword>
<sequence>MHAIQQQYWAVRDYLSPVLKESKFKEHGRITPEEFVAAGDFLAYKFPVWSWEKGDASKARDYLPADKQYLVTRGVPCLRRATALAYTDADEDAERLLSFGDLSATGNEADEWVETHAGRAASTLDSAANAGNIDEIPDVDESSADDVADQVGRMHIQGGVGSLGEIPDMDEIPDMEEEGLEAGDDEATAAPKAAAPSSGVIEASEVEVAKGNLLQVRTYDVMITYDKYYQTPRIWLIGYDENRTPLMPAQIFQDVSADHAFKTVTIEAFPHSTSLQAASVHPCKHASVMKKVIERMNQGVLEEQRKAFGAGAVSPSTGKDKQKKWLFRRTSGPGKDAPALPAGEDDVEGMRVDFYLVVFLKFIASIVPTIEVDSTTAF</sequence>